<reference evidence="1 2" key="1">
    <citation type="journal article" date="2015" name="Nature">
        <title>rRNA introns, odd ribosomes, and small enigmatic genomes across a large radiation of phyla.</title>
        <authorList>
            <person name="Brown C.T."/>
            <person name="Hug L.A."/>
            <person name="Thomas B.C."/>
            <person name="Sharon I."/>
            <person name="Castelle C.J."/>
            <person name="Singh A."/>
            <person name="Wilkins M.J."/>
            <person name="Williams K.H."/>
            <person name="Banfield J.F."/>
        </authorList>
    </citation>
    <scope>NUCLEOTIDE SEQUENCE [LARGE SCALE GENOMIC DNA]</scope>
</reference>
<comment type="caution">
    <text evidence="1">The sequence shown here is derived from an EMBL/GenBank/DDBJ whole genome shotgun (WGS) entry which is preliminary data.</text>
</comment>
<proteinExistence type="predicted"/>
<dbReference type="Proteomes" id="UP000034054">
    <property type="component" value="Unassembled WGS sequence"/>
</dbReference>
<name>A0A0G1XLJ3_9BACT</name>
<evidence type="ECO:0000313" key="2">
    <source>
        <dbReference type="Proteomes" id="UP000034054"/>
    </source>
</evidence>
<organism evidence="1 2">
    <name type="scientific">Candidatus Uhrbacteria bacterium GW2011_GWA2_52_8d</name>
    <dbReference type="NCBI Taxonomy" id="1618979"/>
    <lineage>
        <taxon>Bacteria</taxon>
        <taxon>Candidatus Uhriibacteriota</taxon>
    </lineage>
</organism>
<protein>
    <submittedName>
        <fullName evidence="1">Uncharacterized protein</fullName>
    </submittedName>
</protein>
<dbReference type="EMBL" id="LCRH01000040">
    <property type="protein sequence ID" value="KKW32123.1"/>
    <property type="molecule type" value="Genomic_DNA"/>
</dbReference>
<accession>A0A0G1XLJ3</accession>
<evidence type="ECO:0000313" key="1">
    <source>
        <dbReference type="EMBL" id="KKW32123.1"/>
    </source>
</evidence>
<dbReference type="AlphaFoldDB" id="A0A0G1XLJ3"/>
<sequence>MVYMFETISSKIKIFERINNGIEEAFIDVAKIRRSKSGFLCTISIHEDDFSSKTVYKDVSYPLNISKLI</sequence>
<gene>
    <name evidence="1" type="ORF">UY76_C0040G0013</name>
</gene>